<name>A0ABS1M152_9NOCA</name>
<evidence type="ECO:0000259" key="2">
    <source>
        <dbReference type="Pfam" id="PF07859"/>
    </source>
</evidence>
<keyword evidence="1 3" id="KW-0378">Hydrolase</keyword>
<protein>
    <submittedName>
        <fullName evidence="3">Alpha/beta hydrolase</fullName>
    </submittedName>
</protein>
<dbReference type="RefSeq" id="WP_201944250.1">
    <property type="nucleotide sequence ID" value="NZ_JAERRJ010000002.1"/>
</dbReference>
<dbReference type="InterPro" id="IPR013094">
    <property type="entry name" value="AB_hydrolase_3"/>
</dbReference>
<dbReference type="PANTHER" id="PTHR48081">
    <property type="entry name" value="AB HYDROLASE SUPERFAMILY PROTEIN C4A8.06C"/>
    <property type="match status" value="1"/>
</dbReference>
<gene>
    <name evidence="3" type="ORF">JK358_05210</name>
</gene>
<evidence type="ECO:0000313" key="4">
    <source>
        <dbReference type="Proteomes" id="UP000602198"/>
    </source>
</evidence>
<proteinExistence type="predicted"/>
<evidence type="ECO:0000256" key="1">
    <source>
        <dbReference type="ARBA" id="ARBA00022801"/>
    </source>
</evidence>
<dbReference type="GO" id="GO:0016787">
    <property type="term" value="F:hydrolase activity"/>
    <property type="evidence" value="ECO:0007669"/>
    <property type="project" value="UniProtKB-KW"/>
</dbReference>
<evidence type="ECO:0000313" key="3">
    <source>
        <dbReference type="EMBL" id="MBL1073785.1"/>
    </source>
</evidence>
<feature type="domain" description="Alpha/beta hydrolase fold-3" evidence="2">
    <location>
        <begin position="92"/>
        <end position="296"/>
    </location>
</feature>
<sequence length="332" mass="35821">MSDTTGTERAPLGVRLLAAVQQEPDWPTLTEERLIAYREAANRRAGSRFLRPITGFPASGVEIRWQELVLADRVVRIRVYRPRTATSPLPLIVHVHGGAVVGTAAQCDWANSHFAAHLPAVVVSVEHRLIDPRTPLTAAVDDDWDVLTQVRGHAADWGIDPDRIAVAGESGGALISALTAIRARDAGLPLRAQVLVNPVTDVSESAFDHPSMTRYPHTPTLHVDKLRWIFPLAAAGSEARAVSPRYADATGLAPALVVVPVLDPLADHGRRYVERLREFGTPARLSEHPGAPHAFLALPGLVPQARAARAAILGFLRERLAAHPAVEPAEQG</sequence>
<dbReference type="Gene3D" id="3.40.50.1820">
    <property type="entry name" value="alpha/beta hydrolase"/>
    <property type="match status" value="1"/>
</dbReference>
<accession>A0ABS1M152</accession>
<keyword evidence="4" id="KW-1185">Reference proteome</keyword>
<dbReference type="SUPFAM" id="SSF53474">
    <property type="entry name" value="alpha/beta-Hydrolases"/>
    <property type="match status" value="1"/>
</dbReference>
<dbReference type="Pfam" id="PF07859">
    <property type="entry name" value="Abhydrolase_3"/>
    <property type="match status" value="1"/>
</dbReference>
<reference evidence="3 4" key="1">
    <citation type="submission" date="2021-01" db="EMBL/GenBank/DDBJ databases">
        <title>WGS of actinomycetes isolated from Thailand.</title>
        <authorList>
            <person name="Thawai C."/>
        </authorList>
    </citation>
    <scope>NUCLEOTIDE SEQUENCE [LARGE SCALE GENOMIC DNA]</scope>
    <source>
        <strain evidence="3 4">LPG 2</strain>
    </source>
</reference>
<organism evidence="3 4">
    <name type="scientific">Nocardia acididurans</name>
    <dbReference type="NCBI Taxonomy" id="2802282"/>
    <lineage>
        <taxon>Bacteria</taxon>
        <taxon>Bacillati</taxon>
        <taxon>Actinomycetota</taxon>
        <taxon>Actinomycetes</taxon>
        <taxon>Mycobacteriales</taxon>
        <taxon>Nocardiaceae</taxon>
        <taxon>Nocardia</taxon>
    </lineage>
</organism>
<dbReference type="InterPro" id="IPR050300">
    <property type="entry name" value="GDXG_lipolytic_enzyme"/>
</dbReference>
<dbReference type="InterPro" id="IPR029058">
    <property type="entry name" value="AB_hydrolase_fold"/>
</dbReference>
<dbReference type="PANTHER" id="PTHR48081:SF8">
    <property type="entry name" value="ALPHA_BETA HYDROLASE FOLD-3 DOMAIN-CONTAINING PROTEIN-RELATED"/>
    <property type="match status" value="1"/>
</dbReference>
<dbReference type="EMBL" id="JAERRJ010000002">
    <property type="protein sequence ID" value="MBL1073785.1"/>
    <property type="molecule type" value="Genomic_DNA"/>
</dbReference>
<dbReference type="Proteomes" id="UP000602198">
    <property type="component" value="Unassembled WGS sequence"/>
</dbReference>
<comment type="caution">
    <text evidence="3">The sequence shown here is derived from an EMBL/GenBank/DDBJ whole genome shotgun (WGS) entry which is preliminary data.</text>
</comment>